<dbReference type="Proteomes" id="UP000290253">
    <property type="component" value="Unassembled WGS sequence"/>
</dbReference>
<keyword evidence="5" id="KW-0184">Conjugation</keyword>
<comment type="caution">
    <text evidence="7">The sequence shown here is derived from an EMBL/GenBank/DDBJ whole genome shotgun (WGS) entry which is preliminary data.</text>
</comment>
<keyword evidence="6" id="KW-0238">DNA-binding</keyword>
<organism evidence="7 8">
    <name type="scientific">Silvibacterium dinghuense</name>
    <dbReference type="NCBI Taxonomy" id="1560006"/>
    <lineage>
        <taxon>Bacteria</taxon>
        <taxon>Pseudomonadati</taxon>
        <taxon>Acidobacteriota</taxon>
        <taxon>Terriglobia</taxon>
        <taxon>Terriglobales</taxon>
        <taxon>Acidobacteriaceae</taxon>
        <taxon>Silvibacterium</taxon>
    </lineage>
</organism>
<evidence type="ECO:0000256" key="1">
    <source>
        <dbReference type="ARBA" id="ARBA00004496"/>
    </source>
</evidence>
<comment type="subcellular location">
    <subcellularLocation>
        <location evidence="1">Cytoplasm</location>
    </subcellularLocation>
</comment>
<sequence>MLAIRLPEELEERLEKLAKRTGRTKTFYAREAILAHLDQLEDLYLAEERLLAVQEGRDKTVSLATIMKRYELED</sequence>
<evidence type="ECO:0000256" key="5">
    <source>
        <dbReference type="ARBA" id="ARBA00022971"/>
    </source>
</evidence>
<evidence type="ECO:0000256" key="3">
    <source>
        <dbReference type="ARBA" id="ARBA00020541"/>
    </source>
</evidence>
<dbReference type="GO" id="GO:0005737">
    <property type="term" value="C:cytoplasm"/>
    <property type="evidence" value="ECO:0007669"/>
    <property type="project" value="UniProtKB-SubCell"/>
</dbReference>
<dbReference type="EMBL" id="SDMK01000001">
    <property type="protein sequence ID" value="RXS96880.1"/>
    <property type="molecule type" value="Genomic_DNA"/>
</dbReference>
<accession>A0A4Q1SI60</accession>
<dbReference type="Pfam" id="PF05509">
    <property type="entry name" value="TraY"/>
    <property type="match status" value="1"/>
</dbReference>
<protein>
    <recommendedName>
        <fullName evidence="3">Relaxosome protein TraY</fullName>
    </recommendedName>
</protein>
<proteinExistence type="inferred from homology"/>
<dbReference type="AlphaFoldDB" id="A0A4Q1SI60"/>
<dbReference type="GO" id="GO:0006355">
    <property type="term" value="P:regulation of DNA-templated transcription"/>
    <property type="evidence" value="ECO:0007669"/>
    <property type="project" value="InterPro"/>
</dbReference>
<evidence type="ECO:0000313" key="7">
    <source>
        <dbReference type="EMBL" id="RXS96880.1"/>
    </source>
</evidence>
<gene>
    <name evidence="7" type="ORF">ESZ00_02775</name>
</gene>
<dbReference type="RefSeq" id="WP_129206662.1">
    <property type="nucleotide sequence ID" value="NZ_BMGU01000001.1"/>
</dbReference>
<evidence type="ECO:0000256" key="4">
    <source>
        <dbReference type="ARBA" id="ARBA00022490"/>
    </source>
</evidence>
<dbReference type="InterPro" id="IPR008876">
    <property type="entry name" value="TraY"/>
</dbReference>
<dbReference type="OrthoDB" id="129686at2"/>
<keyword evidence="4" id="KW-0963">Cytoplasm</keyword>
<dbReference type="SUPFAM" id="SSF47598">
    <property type="entry name" value="Ribbon-helix-helix"/>
    <property type="match status" value="1"/>
</dbReference>
<dbReference type="InterPro" id="IPR010985">
    <property type="entry name" value="Ribbon_hlx_hlx"/>
</dbReference>
<comment type="similarity">
    <text evidence="2">Belongs to the TraY family.</text>
</comment>
<dbReference type="InterPro" id="IPR013321">
    <property type="entry name" value="Arc_rbn_hlx_hlx"/>
</dbReference>
<dbReference type="Gene3D" id="1.10.1220.10">
    <property type="entry name" value="Met repressor-like"/>
    <property type="match status" value="1"/>
</dbReference>
<reference evidence="7 8" key="1">
    <citation type="journal article" date="2016" name="Int. J. Syst. Evol. Microbiol.">
        <title>Acidipila dinghuensis sp. nov., an acidobacterium isolated from forest soil.</title>
        <authorList>
            <person name="Jiang Y.W."/>
            <person name="Wang J."/>
            <person name="Chen M.H."/>
            <person name="Lv Y.Y."/>
            <person name="Qiu L.H."/>
        </authorList>
    </citation>
    <scope>NUCLEOTIDE SEQUENCE [LARGE SCALE GENOMIC DNA]</scope>
    <source>
        <strain evidence="7 8">DHOF10</strain>
    </source>
</reference>
<name>A0A4Q1SI60_9BACT</name>
<evidence type="ECO:0000313" key="8">
    <source>
        <dbReference type="Proteomes" id="UP000290253"/>
    </source>
</evidence>
<evidence type="ECO:0000256" key="6">
    <source>
        <dbReference type="ARBA" id="ARBA00023125"/>
    </source>
</evidence>
<evidence type="ECO:0000256" key="2">
    <source>
        <dbReference type="ARBA" id="ARBA00007183"/>
    </source>
</evidence>
<dbReference type="GO" id="GO:0003677">
    <property type="term" value="F:DNA binding"/>
    <property type="evidence" value="ECO:0007669"/>
    <property type="project" value="UniProtKB-KW"/>
</dbReference>
<keyword evidence="8" id="KW-1185">Reference proteome</keyword>